<dbReference type="InterPro" id="IPR058533">
    <property type="entry name" value="Cation_efflux_TM"/>
</dbReference>
<evidence type="ECO:0000313" key="12">
    <source>
        <dbReference type="EMBL" id="MBA4501953.1"/>
    </source>
</evidence>
<evidence type="ECO:0000256" key="2">
    <source>
        <dbReference type="ARBA" id="ARBA00010212"/>
    </source>
</evidence>
<feature type="transmembrane region" description="Helical" evidence="9">
    <location>
        <begin position="84"/>
        <end position="102"/>
    </location>
</feature>
<keyword evidence="8 9" id="KW-0472">Membrane</keyword>
<evidence type="ECO:0000256" key="5">
    <source>
        <dbReference type="ARBA" id="ARBA00022692"/>
    </source>
</evidence>
<feature type="transmembrane region" description="Helical" evidence="9">
    <location>
        <begin position="15"/>
        <end position="36"/>
    </location>
</feature>
<dbReference type="GO" id="GO:0008324">
    <property type="term" value="F:monoatomic cation transmembrane transporter activity"/>
    <property type="evidence" value="ECO:0007669"/>
    <property type="project" value="InterPro"/>
</dbReference>
<dbReference type="Pfam" id="PF01545">
    <property type="entry name" value="Cation_efflux"/>
    <property type="match status" value="1"/>
</dbReference>
<sequence>MQEQLDKRRKAAERVTIIGAILDTFLGILKILIGAIANSSALIADGIHSLSDLLTDFMVVAVLRLSHRAPDDNHPWGHARFETVGTVALGTILIAVGGAMAYDSISLLFASTAPDLPTWPALIAAAISILGKEWIFRYTLKIGKQLQSDLIIANAWHSRTDAFSSIVVLLAVAGAMAGIWWLDALAAVLVAVLVGKIGWDLVSKSVTELVDTALPEERVAELREQVLRVEGVINVHSFKSRLMGSQSLLEMHLQVAPHLSAAEGHYIGDNVVCQLQSRFDDIGHVIFHIDTYDDEIHGDVFCPIMPSRREISQHLDAALSRILGDNPDYELILYYHPEYIDLDIKASGQIHQLLVQTGLSARELEEQLREQLSALNWFRELNLWLPPH</sequence>
<keyword evidence="6" id="KW-0864">Zinc transport</keyword>
<dbReference type="InterPro" id="IPR036837">
    <property type="entry name" value="Cation_efflux_CTD_sf"/>
</dbReference>
<dbReference type="SUPFAM" id="SSF160240">
    <property type="entry name" value="Cation efflux protein cytoplasmic domain-like"/>
    <property type="match status" value="1"/>
</dbReference>
<evidence type="ECO:0000259" key="10">
    <source>
        <dbReference type="Pfam" id="PF01545"/>
    </source>
</evidence>
<dbReference type="NCBIfam" id="TIGR01297">
    <property type="entry name" value="CDF"/>
    <property type="match status" value="1"/>
</dbReference>
<organism evidence="12 13">
    <name type="scientific">Marinobacterium marinum</name>
    <dbReference type="NCBI Taxonomy" id="2756129"/>
    <lineage>
        <taxon>Bacteria</taxon>
        <taxon>Pseudomonadati</taxon>
        <taxon>Pseudomonadota</taxon>
        <taxon>Gammaproteobacteria</taxon>
        <taxon>Oceanospirillales</taxon>
        <taxon>Oceanospirillaceae</taxon>
        <taxon>Marinobacterium</taxon>
    </lineage>
</organism>
<dbReference type="Pfam" id="PF16916">
    <property type="entry name" value="ZT_dimer"/>
    <property type="match status" value="1"/>
</dbReference>
<dbReference type="Gene3D" id="1.20.1510.10">
    <property type="entry name" value="Cation efflux protein transmembrane domain"/>
    <property type="match status" value="1"/>
</dbReference>
<reference evidence="12 13" key="1">
    <citation type="submission" date="2020-07" db="EMBL/GenBank/DDBJ databases">
        <title>Bacterium isolated from marien macroalgae.</title>
        <authorList>
            <person name="Zhu K."/>
            <person name="Lu D."/>
            <person name="Du Z."/>
        </authorList>
    </citation>
    <scope>NUCLEOTIDE SEQUENCE [LARGE SCALE GENOMIC DNA]</scope>
    <source>
        <strain evidence="12 13">3-1745</strain>
    </source>
</reference>
<keyword evidence="13" id="KW-1185">Reference proteome</keyword>
<comment type="subcellular location">
    <subcellularLocation>
        <location evidence="1">Membrane</location>
        <topology evidence="1">Multi-pass membrane protein</topology>
    </subcellularLocation>
</comment>
<dbReference type="PANTHER" id="PTHR43840">
    <property type="entry name" value="MITOCHONDRIAL METAL TRANSPORTER 1-RELATED"/>
    <property type="match status" value="1"/>
</dbReference>
<keyword evidence="5 9" id="KW-0812">Transmembrane</keyword>
<keyword evidence="6" id="KW-0406">Ion transport</keyword>
<evidence type="ECO:0000256" key="7">
    <source>
        <dbReference type="ARBA" id="ARBA00022989"/>
    </source>
</evidence>
<accession>A0A7W1WXF6</accession>
<feature type="transmembrane region" description="Helical" evidence="9">
    <location>
        <begin position="161"/>
        <end position="182"/>
    </location>
</feature>
<dbReference type="InterPro" id="IPR050291">
    <property type="entry name" value="CDF_Transporter"/>
</dbReference>
<dbReference type="GO" id="GO:0006826">
    <property type="term" value="P:iron ion transport"/>
    <property type="evidence" value="ECO:0007669"/>
    <property type="project" value="UniProtKB-KW"/>
</dbReference>
<evidence type="ECO:0000256" key="3">
    <source>
        <dbReference type="ARBA" id="ARBA00022448"/>
    </source>
</evidence>
<protein>
    <submittedName>
        <fullName evidence="12">Cation transporter</fullName>
    </submittedName>
</protein>
<keyword evidence="3" id="KW-0813">Transport</keyword>
<feature type="domain" description="Cation efflux protein cytoplasmic" evidence="11">
    <location>
        <begin position="214"/>
        <end position="292"/>
    </location>
</feature>
<proteinExistence type="inferred from homology"/>
<dbReference type="Gene3D" id="3.30.70.1350">
    <property type="entry name" value="Cation efflux protein, cytoplasmic domain"/>
    <property type="match status" value="1"/>
</dbReference>
<dbReference type="AlphaFoldDB" id="A0A7W1WXF6"/>
<keyword evidence="4" id="KW-0410">Iron transport</keyword>
<name>A0A7W1WXF6_9GAMM</name>
<gene>
    <name evidence="12" type="ORF">H1S06_06185</name>
</gene>
<keyword evidence="7 9" id="KW-1133">Transmembrane helix</keyword>
<dbReference type="InterPro" id="IPR027469">
    <property type="entry name" value="Cation_efflux_TMD_sf"/>
</dbReference>
<keyword evidence="6" id="KW-0862">Zinc</keyword>
<evidence type="ECO:0000256" key="8">
    <source>
        <dbReference type="ARBA" id="ARBA00023136"/>
    </source>
</evidence>
<evidence type="ECO:0000256" key="4">
    <source>
        <dbReference type="ARBA" id="ARBA00022496"/>
    </source>
</evidence>
<dbReference type="RefSeq" id="WP_181738295.1">
    <property type="nucleotide sequence ID" value="NZ_JACEMT010000041.1"/>
</dbReference>
<dbReference type="FunFam" id="1.20.1510.10:FF:000006">
    <property type="entry name" value="Divalent cation efflux transporter"/>
    <property type="match status" value="1"/>
</dbReference>
<comment type="caution">
    <text evidence="12">The sequence shown here is derived from an EMBL/GenBank/DDBJ whole genome shotgun (WGS) entry which is preliminary data.</text>
</comment>
<keyword evidence="4" id="KW-0408">Iron</keyword>
<dbReference type="GO" id="GO:0006829">
    <property type="term" value="P:zinc ion transport"/>
    <property type="evidence" value="ECO:0007669"/>
    <property type="project" value="UniProtKB-KW"/>
</dbReference>
<dbReference type="PANTHER" id="PTHR43840:SF15">
    <property type="entry name" value="MITOCHONDRIAL METAL TRANSPORTER 1-RELATED"/>
    <property type="match status" value="1"/>
</dbReference>
<evidence type="ECO:0000256" key="1">
    <source>
        <dbReference type="ARBA" id="ARBA00004141"/>
    </source>
</evidence>
<evidence type="ECO:0000313" key="13">
    <source>
        <dbReference type="Proteomes" id="UP000538931"/>
    </source>
</evidence>
<dbReference type="EMBL" id="JACEMT010000041">
    <property type="protein sequence ID" value="MBA4501953.1"/>
    <property type="molecule type" value="Genomic_DNA"/>
</dbReference>
<dbReference type="InterPro" id="IPR002524">
    <property type="entry name" value="Cation_efflux"/>
</dbReference>
<dbReference type="SUPFAM" id="SSF161111">
    <property type="entry name" value="Cation efflux protein transmembrane domain-like"/>
    <property type="match status" value="1"/>
</dbReference>
<dbReference type="Proteomes" id="UP000538931">
    <property type="component" value="Unassembled WGS sequence"/>
</dbReference>
<dbReference type="GO" id="GO:0016020">
    <property type="term" value="C:membrane"/>
    <property type="evidence" value="ECO:0007669"/>
    <property type="project" value="UniProtKB-SubCell"/>
</dbReference>
<evidence type="ECO:0000259" key="11">
    <source>
        <dbReference type="Pfam" id="PF16916"/>
    </source>
</evidence>
<evidence type="ECO:0000256" key="9">
    <source>
        <dbReference type="SAM" id="Phobius"/>
    </source>
</evidence>
<dbReference type="InterPro" id="IPR027470">
    <property type="entry name" value="Cation_efflux_CTD"/>
</dbReference>
<comment type="similarity">
    <text evidence="2">Belongs to the cation diffusion facilitator (CDF) transporter (TC 2.A.4) family. FieF subfamily.</text>
</comment>
<evidence type="ECO:0000256" key="6">
    <source>
        <dbReference type="ARBA" id="ARBA00022906"/>
    </source>
</evidence>
<feature type="domain" description="Cation efflux protein transmembrane" evidence="10">
    <location>
        <begin position="17"/>
        <end position="210"/>
    </location>
</feature>
<feature type="transmembrane region" description="Helical" evidence="9">
    <location>
        <begin position="122"/>
        <end position="140"/>
    </location>
</feature>